<feature type="transmembrane region" description="Helical" evidence="8">
    <location>
        <begin position="556"/>
        <end position="577"/>
    </location>
</feature>
<feature type="transmembrane region" description="Helical" evidence="8">
    <location>
        <begin position="264"/>
        <end position="287"/>
    </location>
</feature>
<feature type="region of interest" description="Disordered" evidence="7">
    <location>
        <begin position="119"/>
        <end position="156"/>
    </location>
</feature>
<evidence type="ECO:0000313" key="11">
    <source>
        <dbReference type="Proteomes" id="UP000596742"/>
    </source>
</evidence>
<feature type="transmembrane region" description="Helical" evidence="8">
    <location>
        <begin position="524"/>
        <end position="544"/>
    </location>
</feature>
<accession>A0A8B6CKT6</accession>
<keyword evidence="6 8" id="KW-0472">Membrane</keyword>
<dbReference type="GO" id="GO:0042058">
    <property type="term" value="P:regulation of epidermal growth factor receptor signaling pathway"/>
    <property type="evidence" value="ECO:0007669"/>
    <property type="project" value="TreeGrafter"/>
</dbReference>
<reference evidence="10" key="1">
    <citation type="submission" date="2018-11" db="EMBL/GenBank/DDBJ databases">
        <authorList>
            <person name="Alioto T."/>
            <person name="Alioto T."/>
        </authorList>
    </citation>
    <scope>NUCLEOTIDE SEQUENCE</scope>
</reference>
<organism evidence="10 11">
    <name type="scientific">Mytilus galloprovincialis</name>
    <name type="common">Mediterranean mussel</name>
    <dbReference type="NCBI Taxonomy" id="29158"/>
    <lineage>
        <taxon>Eukaryota</taxon>
        <taxon>Metazoa</taxon>
        <taxon>Spiralia</taxon>
        <taxon>Lophotrochozoa</taxon>
        <taxon>Mollusca</taxon>
        <taxon>Bivalvia</taxon>
        <taxon>Autobranchia</taxon>
        <taxon>Pteriomorphia</taxon>
        <taxon>Mytilida</taxon>
        <taxon>Mytiloidea</taxon>
        <taxon>Mytilidae</taxon>
        <taxon>Mytilinae</taxon>
        <taxon>Mytilus</taxon>
    </lineage>
</organism>
<evidence type="ECO:0000259" key="9">
    <source>
        <dbReference type="Pfam" id="PF01694"/>
    </source>
</evidence>
<proteinExistence type="inferred from homology"/>
<feature type="transmembrane region" description="Helical" evidence="8">
    <location>
        <begin position="674"/>
        <end position="696"/>
    </location>
</feature>
<dbReference type="OrthoDB" id="2146116at2759"/>
<name>A0A8B6CKT6_MYTGA</name>
<dbReference type="Proteomes" id="UP000596742">
    <property type="component" value="Unassembled WGS sequence"/>
</dbReference>
<keyword evidence="11" id="KW-1185">Reference proteome</keyword>
<dbReference type="EMBL" id="UYJE01001857">
    <property type="protein sequence ID" value="VDI05754.1"/>
    <property type="molecule type" value="Genomic_DNA"/>
</dbReference>
<dbReference type="GO" id="GO:0004252">
    <property type="term" value="F:serine-type endopeptidase activity"/>
    <property type="evidence" value="ECO:0007669"/>
    <property type="project" value="InterPro"/>
</dbReference>
<dbReference type="InterPro" id="IPR022764">
    <property type="entry name" value="Peptidase_S54_rhomboid_dom"/>
</dbReference>
<keyword evidence="3 8" id="KW-0812">Transmembrane</keyword>
<dbReference type="Pfam" id="PF01694">
    <property type="entry name" value="Rhomboid"/>
    <property type="match status" value="1"/>
</dbReference>
<evidence type="ECO:0000256" key="1">
    <source>
        <dbReference type="ARBA" id="ARBA00004477"/>
    </source>
</evidence>
<evidence type="ECO:0000256" key="7">
    <source>
        <dbReference type="SAM" id="MobiDB-lite"/>
    </source>
</evidence>
<comment type="caution">
    <text evidence="10">The sequence shown here is derived from an EMBL/GenBank/DDBJ whole genome shotgun (WGS) entry which is preliminary data.</text>
</comment>
<sequence length="734" mass="83650">MQSVARFLGVGEIDEGTKERYRQRREKCYRTDLKCQGDEVDFGRKSCVGRKECKPRKKESLFQIVGKAVGAKNKSGKQNVEEKMRSFAPADLNNKEKYPEPSPADVTKLKEDLFYDEIRKDETPEERNGKGESHMDMAMERPREVGEKGRGEKNFDEVDMPMSRHREEEEEEEHDEVQETILPPRVDVGPDIPLHVIRPRIPERISGRPGMNRISMSMTPALSPLRKKKREAVFDQLCDSAKDFFCCKICKQNKKEGSLDKRPYFSYFITFVQVVIMIAAVAVYGFARPHYSKVEDEQLVLKPSLSIELVRKSEFGNIWLGPRQDDLIHLGAKYSPCMRKDPNLVKVLKADREEERTSGCCVRDDGAGCVQTVESQCSNLISTFVKWNKTKPSSLGFTSGAVCGQDPKYCKKPSSIPPFEWNKNDMTEWPLCLDTRIPGYNRSGIINQTDRHMTCDMLGRPCCHGIQGECMITTREHCDFLRGYYHDEAFLCSQVNCFEEVCGMIPFVYADRPDQFSRVWASNLLHAGFLHMLISFFFQMIVMARVEQLYGSLRIMFIYVGSGTIGTLASCTLLPYHVETGPAGAHFGILACVYVDIIYNILNNWQNNNSYLNAGLKSNLAIYSLVLLVLFVLGLLPWLDNWAHLFGFVSGALLSLVLIKDIQIEEKGLTKLRIIVVSLALFVLMFVLLMIGFYVVPITEGSWIQYFNCIPFDDTFCHNMDVSITRGASYTKYL</sequence>
<dbReference type="Gene3D" id="1.20.1540.10">
    <property type="entry name" value="Rhomboid-like"/>
    <property type="match status" value="1"/>
</dbReference>
<comment type="similarity">
    <text evidence="2">Belongs to the peptidase S54 family.</text>
</comment>
<dbReference type="InterPro" id="IPR035952">
    <property type="entry name" value="Rhomboid-like_sf"/>
</dbReference>
<dbReference type="PANTHER" id="PTHR45965">
    <property type="entry name" value="INACTIVE RHOMBOID PROTEIN"/>
    <property type="match status" value="1"/>
</dbReference>
<dbReference type="SUPFAM" id="SSF144091">
    <property type="entry name" value="Rhomboid-like"/>
    <property type="match status" value="1"/>
</dbReference>
<feature type="transmembrane region" description="Helical" evidence="8">
    <location>
        <begin position="642"/>
        <end position="662"/>
    </location>
</feature>
<evidence type="ECO:0000256" key="6">
    <source>
        <dbReference type="ARBA" id="ARBA00023136"/>
    </source>
</evidence>
<evidence type="ECO:0000256" key="5">
    <source>
        <dbReference type="ARBA" id="ARBA00022989"/>
    </source>
</evidence>
<feature type="transmembrane region" description="Helical" evidence="8">
    <location>
        <begin position="583"/>
        <end position="602"/>
    </location>
</feature>
<evidence type="ECO:0000256" key="2">
    <source>
        <dbReference type="ARBA" id="ARBA00009045"/>
    </source>
</evidence>
<evidence type="ECO:0000313" key="10">
    <source>
        <dbReference type="EMBL" id="VDI05754.1"/>
    </source>
</evidence>
<protein>
    <recommendedName>
        <fullName evidence="9">Peptidase S54 rhomboid domain-containing protein</fullName>
    </recommendedName>
</protein>
<feature type="transmembrane region" description="Helical" evidence="8">
    <location>
        <begin position="614"/>
        <end position="636"/>
    </location>
</feature>
<dbReference type="InterPro" id="IPR051512">
    <property type="entry name" value="Inactive_Rhomboid"/>
</dbReference>
<feature type="domain" description="Peptidase S54 rhomboid" evidence="9">
    <location>
        <begin position="514"/>
        <end position="660"/>
    </location>
</feature>
<comment type="subcellular location">
    <subcellularLocation>
        <location evidence="1">Endoplasmic reticulum membrane</location>
        <topology evidence="1">Multi-pass membrane protein</topology>
    </subcellularLocation>
</comment>
<evidence type="ECO:0000256" key="3">
    <source>
        <dbReference type="ARBA" id="ARBA00022692"/>
    </source>
</evidence>
<dbReference type="GO" id="GO:0050708">
    <property type="term" value="P:regulation of protein secretion"/>
    <property type="evidence" value="ECO:0007669"/>
    <property type="project" value="TreeGrafter"/>
</dbReference>
<keyword evidence="5 8" id="KW-1133">Transmembrane helix</keyword>
<dbReference type="AlphaFoldDB" id="A0A8B6CKT6"/>
<evidence type="ECO:0000256" key="4">
    <source>
        <dbReference type="ARBA" id="ARBA00022824"/>
    </source>
</evidence>
<keyword evidence="4" id="KW-0256">Endoplasmic reticulum</keyword>
<evidence type="ECO:0000256" key="8">
    <source>
        <dbReference type="SAM" id="Phobius"/>
    </source>
</evidence>
<dbReference type="PANTHER" id="PTHR45965:SF3">
    <property type="entry name" value="INACTIVE RHOMBOID PROTEIN 1"/>
    <property type="match status" value="1"/>
</dbReference>
<gene>
    <name evidence="10" type="ORF">MGAL_10B089601</name>
</gene>
<dbReference type="GO" id="GO:0005789">
    <property type="term" value="C:endoplasmic reticulum membrane"/>
    <property type="evidence" value="ECO:0007669"/>
    <property type="project" value="UniProtKB-SubCell"/>
</dbReference>